<keyword evidence="3" id="KW-1185">Reference proteome</keyword>
<dbReference type="Proteomes" id="UP000784294">
    <property type="component" value="Unassembled WGS sequence"/>
</dbReference>
<evidence type="ECO:0000313" key="3">
    <source>
        <dbReference type="Proteomes" id="UP000784294"/>
    </source>
</evidence>
<protein>
    <submittedName>
        <fullName evidence="2">Uncharacterized protein</fullName>
    </submittedName>
</protein>
<dbReference type="AlphaFoldDB" id="A0A448XSQ4"/>
<comment type="caution">
    <text evidence="2">The sequence shown here is derived from an EMBL/GenBank/DDBJ whole genome shotgun (WGS) entry which is preliminary data.</text>
</comment>
<accession>A0A448XSQ4</accession>
<feature type="region of interest" description="Disordered" evidence="1">
    <location>
        <begin position="67"/>
        <end position="99"/>
    </location>
</feature>
<reference evidence="2" key="1">
    <citation type="submission" date="2018-11" db="EMBL/GenBank/DDBJ databases">
        <authorList>
            <consortium name="Pathogen Informatics"/>
        </authorList>
    </citation>
    <scope>NUCLEOTIDE SEQUENCE</scope>
</reference>
<dbReference type="EMBL" id="CAAALY010289007">
    <property type="protein sequence ID" value="VEL44071.1"/>
    <property type="molecule type" value="Genomic_DNA"/>
</dbReference>
<proteinExistence type="predicted"/>
<feature type="compositionally biased region" description="Gly residues" evidence="1">
    <location>
        <begin position="90"/>
        <end position="99"/>
    </location>
</feature>
<gene>
    <name evidence="2" type="ORF">PXEA_LOCUS37511</name>
</gene>
<organism evidence="2 3">
    <name type="scientific">Protopolystoma xenopodis</name>
    <dbReference type="NCBI Taxonomy" id="117903"/>
    <lineage>
        <taxon>Eukaryota</taxon>
        <taxon>Metazoa</taxon>
        <taxon>Spiralia</taxon>
        <taxon>Lophotrochozoa</taxon>
        <taxon>Platyhelminthes</taxon>
        <taxon>Monogenea</taxon>
        <taxon>Polyopisthocotylea</taxon>
        <taxon>Polystomatidea</taxon>
        <taxon>Polystomatidae</taxon>
        <taxon>Protopolystoma</taxon>
    </lineage>
</organism>
<name>A0A448XSQ4_9PLAT</name>
<evidence type="ECO:0000313" key="2">
    <source>
        <dbReference type="EMBL" id="VEL44071.1"/>
    </source>
</evidence>
<evidence type="ECO:0000256" key="1">
    <source>
        <dbReference type="SAM" id="MobiDB-lite"/>
    </source>
</evidence>
<sequence>MLLAILQTSRCINQLWLSGSNRPIANAVVEATTTLTEDFVKLNDATPSPRDELEGWRQRDSKCPDWTVAASASAEMHSRPSGLAVRSDDGGSGTGRPRP</sequence>